<evidence type="ECO:0000256" key="3">
    <source>
        <dbReference type="ARBA" id="ARBA00022507"/>
    </source>
</evidence>
<comment type="subcellular location">
    <subcellularLocation>
        <location evidence="1">Membrane</location>
        <topology evidence="1">Multi-pass membrane protein</topology>
    </subcellularLocation>
</comment>
<keyword evidence="3" id="KW-0589">Pheromone response</keyword>
<feature type="transmembrane region" description="Helical" evidence="10">
    <location>
        <begin position="270"/>
        <end position="289"/>
    </location>
</feature>
<dbReference type="AlphaFoldDB" id="A0A9P5YG53"/>
<dbReference type="GO" id="GO:0005886">
    <property type="term" value="C:plasma membrane"/>
    <property type="evidence" value="ECO:0007669"/>
    <property type="project" value="TreeGrafter"/>
</dbReference>
<keyword evidence="6" id="KW-0297">G-protein coupled receptor</keyword>
<evidence type="ECO:0000256" key="2">
    <source>
        <dbReference type="ARBA" id="ARBA00011085"/>
    </source>
</evidence>
<dbReference type="OrthoDB" id="2874149at2759"/>
<accession>A0A9P5YG53</accession>
<dbReference type="PRINTS" id="PR00899">
    <property type="entry name" value="GPCRSTE3"/>
</dbReference>
<evidence type="ECO:0000313" key="11">
    <source>
        <dbReference type="EMBL" id="KAF9467251.1"/>
    </source>
</evidence>
<evidence type="ECO:0000256" key="8">
    <source>
        <dbReference type="ARBA" id="ARBA00023170"/>
    </source>
</evidence>
<keyword evidence="4 10" id="KW-0812">Transmembrane</keyword>
<dbReference type="PRINTS" id="PR00901">
    <property type="entry name" value="PHEROMONEBAR"/>
</dbReference>
<gene>
    <name evidence="11" type="ORF">BDZ94DRAFT_1382148</name>
</gene>
<dbReference type="CDD" id="cd14966">
    <property type="entry name" value="7tmD_STE3"/>
    <property type="match status" value="1"/>
</dbReference>
<evidence type="ECO:0000313" key="12">
    <source>
        <dbReference type="Proteomes" id="UP000807353"/>
    </source>
</evidence>
<dbReference type="PANTHER" id="PTHR28097">
    <property type="entry name" value="PHEROMONE A FACTOR RECEPTOR"/>
    <property type="match status" value="1"/>
</dbReference>
<keyword evidence="9" id="KW-0807">Transducer</keyword>
<evidence type="ECO:0000256" key="1">
    <source>
        <dbReference type="ARBA" id="ARBA00004141"/>
    </source>
</evidence>
<evidence type="ECO:0000256" key="6">
    <source>
        <dbReference type="ARBA" id="ARBA00023040"/>
    </source>
</evidence>
<evidence type="ECO:0000256" key="10">
    <source>
        <dbReference type="SAM" id="Phobius"/>
    </source>
</evidence>
<dbReference type="InterPro" id="IPR001499">
    <property type="entry name" value="GPCR_STE3"/>
</dbReference>
<comment type="similarity">
    <text evidence="2">Belongs to the G-protein coupled receptor 4 family.</text>
</comment>
<dbReference type="GO" id="GO:0000750">
    <property type="term" value="P:pheromone-dependent signal transduction involved in conjugation with cellular fusion"/>
    <property type="evidence" value="ECO:0007669"/>
    <property type="project" value="TreeGrafter"/>
</dbReference>
<keyword evidence="12" id="KW-1185">Reference proteome</keyword>
<dbReference type="GO" id="GO:0004934">
    <property type="term" value="F:mating-type alpha-factor pheromone receptor activity"/>
    <property type="evidence" value="ECO:0007669"/>
    <property type="project" value="InterPro"/>
</dbReference>
<protein>
    <submittedName>
        <fullName evidence="11">Pheromone receptor</fullName>
    </submittedName>
</protein>
<feature type="transmembrane region" description="Helical" evidence="10">
    <location>
        <begin position="112"/>
        <end position="133"/>
    </location>
</feature>
<feature type="transmembrane region" description="Helical" evidence="10">
    <location>
        <begin position="6"/>
        <end position="27"/>
    </location>
</feature>
<dbReference type="InterPro" id="IPR000481">
    <property type="entry name" value="GPCR_Pheromne_B_alpha_rcpt"/>
</dbReference>
<organism evidence="11 12">
    <name type="scientific">Collybia nuda</name>
    <dbReference type="NCBI Taxonomy" id="64659"/>
    <lineage>
        <taxon>Eukaryota</taxon>
        <taxon>Fungi</taxon>
        <taxon>Dikarya</taxon>
        <taxon>Basidiomycota</taxon>
        <taxon>Agaricomycotina</taxon>
        <taxon>Agaricomycetes</taxon>
        <taxon>Agaricomycetidae</taxon>
        <taxon>Agaricales</taxon>
        <taxon>Tricholomatineae</taxon>
        <taxon>Clitocybaceae</taxon>
        <taxon>Collybia</taxon>
    </lineage>
</organism>
<feature type="transmembrane region" description="Helical" evidence="10">
    <location>
        <begin position="74"/>
        <end position="92"/>
    </location>
</feature>
<evidence type="ECO:0000256" key="9">
    <source>
        <dbReference type="ARBA" id="ARBA00023224"/>
    </source>
</evidence>
<dbReference type="PANTHER" id="PTHR28097:SF1">
    <property type="entry name" value="PHEROMONE A FACTOR RECEPTOR"/>
    <property type="match status" value="1"/>
</dbReference>
<keyword evidence="8 11" id="KW-0675">Receptor</keyword>
<dbReference type="Proteomes" id="UP000807353">
    <property type="component" value="Unassembled WGS sequence"/>
</dbReference>
<reference evidence="11" key="1">
    <citation type="submission" date="2020-11" db="EMBL/GenBank/DDBJ databases">
        <authorList>
            <consortium name="DOE Joint Genome Institute"/>
            <person name="Ahrendt S."/>
            <person name="Riley R."/>
            <person name="Andreopoulos W."/>
            <person name="Labutti K."/>
            <person name="Pangilinan J."/>
            <person name="Ruiz-Duenas F.J."/>
            <person name="Barrasa J.M."/>
            <person name="Sanchez-Garcia M."/>
            <person name="Camarero S."/>
            <person name="Miyauchi S."/>
            <person name="Serrano A."/>
            <person name="Linde D."/>
            <person name="Babiker R."/>
            <person name="Drula E."/>
            <person name="Ayuso-Fernandez I."/>
            <person name="Pacheco R."/>
            <person name="Padilla G."/>
            <person name="Ferreira P."/>
            <person name="Barriuso J."/>
            <person name="Kellner H."/>
            <person name="Castanera R."/>
            <person name="Alfaro M."/>
            <person name="Ramirez L."/>
            <person name="Pisabarro A.G."/>
            <person name="Kuo A."/>
            <person name="Tritt A."/>
            <person name="Lipzen A."/>
            <person name="He G."/>
            <person name="Yan M."/>
            <person name="Ng V."/>
            <person name="Cullen D."/>
            <person name="Martin F."/>
            <person name="Rosso M.-N."/>
            <person name="Henrissat B."/>
            <person name="Hibbett D."/>
            <person name="Martinez A.T."/>
            <person name="Grigoriev I.V."/>
        </authorList>
    </citation>
    <scope>NUCLEOTIDE SEQUENCE</scope>
    <source>
        <strain evidence="11">CBS 247.69</strain>
    </source>
</reference>
<feature type="transmembrane region" description="Helical" evidence="10">
    <location>
        <begin position="203"/>
        <end position="230"/>
    </location>
</feature>
<proteinExistence type="inferred from homology"/>
<dbReference type="Pfam" id="PF02076">
    <property type="entry name" value="STE3"/>
    <property type="match status" value="1"/>
</dbReference>
<feature type="transmembrane region" description="Helical" evidence="10">
    <location>
        <begin position="34"/>
        <end position="54"/>
    </location>
</feature>
<evidence type="ECO:0000256" key="7">
    <source>
        <dbReference type="ARBA" id="ARBA00023136"/>
    </source>
</evidence>
<comment type="caution">
    <text evidence="11">The sequence shown here is derived from an EMBL/GenBank/DDBJ whole genome shotgun (WGS) entry which is preliminary data.</text>
</comment>
<evidence type="ECO:0000256" key="4">
    <source>
        <dbReference type="ARBA" id="ARBA00022692"/>
    </source>
</evidence>
<name>A0A9P5YG53_9AGAR</name>
<evidence type="ECO:0000256" key="5">
    <source>
        <dbReference type="ARBA" id="ARBA00022989"/>
    </source>
</evidence>
<sequence length="335" mass="37911">MSAGNAVFSIFSFLTLVLASIPLFWHIEAWNAGMCLYIVWTALGNLLYFVNSVIWEGNTVNWASVWCDISTKFMVGLTIGLPAASLCINRRLYKIANIRKVVIAKAEKRRDVMIDLCIGVGAPFVVMALQYISQSHRFDIFEDIGCMPNNQNTWVALLVTQVPIIIITVISGAYSIASAIAFKRREIELRILLSSTSAPSPNRYLRLMCLAGINVVLTCFIVAASIIYSVNFGFQPWVSWDNIHFSFSQIDQQPATIWRSDPNRLTMLELPRWIVVINGLLFFAFFGFASEARKNYSKAYMAIIRCLCFRKFEKSNVKDSDAYVTFNCLSNICQY</sequence>
<keyword evidence="7 10" id="KW-0472">Membrane</keyword>
<dbReference type="EMBL" id="MU150237">
    <property type="protein sequence ID" value="KAF9467251.1"/>
    <property type="molecule type" value="Genomic_DNA"/>
</dbReference>
<keyword evidence="5 10" id="KW-1133">Transmembrane helix</keyword>
<feature type="transmembrane region" description="Helical" evidence="10">
    <location>
        <begin position="153"/>
        <end position="182"/>
    </location>
</feature>